<dbReference type="Pfam" id="PF00004">
    <property type="entry name" value="AAA"/>
    <property type="match status" value="1"/>
</dbReference>
<comment type="caution">
    <text evidence="5">The sequence shown here is derived from an EMBL/GenBank/DDBJ whole genome shotgun (WGS) entry which is preliminary data.</text>
</comment>
<evidence type="ECO:0000256" key="2">
    <source>
        <dbReference type="ARBA" id="ARBA00022840"/>
    </source>
</evidence>
<gene>
    <name evidence="5" type="ORF">ABDD91_28115</name>
</gene>
<dbReference type="AlphaFoldDB" id="A0ABD5L3E4"/>
<dbReference type="GO" id="GO:0005524">
    <property type="term" value="F:ATP binding"/>
    <property type="evidence" value="ECO:0007669"/>
    <property type="project" value="UniProtKB-KW"/>
</dbReference>
<keyword evidence="2" id="KW-0067">ATP-binding</keyword>
<reference evidence="5 6" key="2">
    <citation type="submission" date="2024-05" db="EMBL/GenBank/DDBJ databases">
        <authorList>
            <person name="Zheng X."/>
        </authorList>
    </citation>
    <scope>NUCLEOTIDE SEQUENCE [LARGE SCALE GENOMIC DNA]</scope>
    <source>
        <strain evidence="5 6">C4-10</strain>
    </source>
</reference>
<dbReference type="SUPFAM" id="SSF52540">
    <property type="entry name" value="P-loop containing nucleoside triphosphate hydrolases"/>
    <property type="match status" value="2"/>
</dbReference>
<dbReference type="InterPro" id="IPR041546">
    <property type="entry name" value="ClpA/ClpB_AAA_lid"/>
</dbReference>
<dbReference type="EMBL" id="JBDIVD010000005">
    <property type="protein sequence ID" value="MEN3156691.1"/>
    <property type="molecule type" value="Genomic_DNA"/>
</dbReference>
<keyword evidence="3" id="KW-0143">Chaperone</keyword>
<reference evidence="5 6" key="1">
    <citation type="submission" date="2024-05" db="EMBL/GenBank/DDBJ databases">
        <title>The mechanism of isolation and screening of efficient mineral weathering bacteria priestia aryabhattai c4-10 with weathered biotite.</title>
        <authorList>
            <person name="Yang S."/>
        </authorList>
    </citation>
    <scope>NUCLEOTIDE SEQUENCE [LARGE SCALE GENOMIC DNA]</scope>
    <source>
        <strain evidence="5 6">C4-10</strain>
    </source>
</reference>
<dbReference type="InterPro" id="IPR003593">
    <property type="entry name" value="AAA+_ATPase"/>
</dbReference>
<evidence type="ECO:0000313" key="6">
    <source>
        <dbReference type="Proteomes" id="UP001418804"/>
    </source>
</evidence>
<keyword evidence="1" id="KW-0547">Nucleotide-binding</keyword>
<evidence type="ECO:0000259" key="4">
    <source>
        <dbReference type="SMART" id="SM00382"/>
    </source>
</evidence>
<evidence type="ECO:0000256" key="1">
    <source>
        <dbReference type="ARBA" id="ARBA00022741"/>
    </source>
</evidence>
<organism evidence="5 6">
    <name type="scientific">Priestia aryabhattai</name>
    <name type="common">Bacillus aryabhattai</name>
    <dbReference type="NCBI Taxonomy" id="412384"/>
    <lineage>
        <taxon>Bacteria</taxon>
        <taxon>Bacillati</taxon>
        <taxon>Bacillota</taxon>
        <taxon>Bacilli</taxon>
        <taxon>Bacillales</taxon>
        <taxon>Bacillaceae</taxon>
        <taxon>Priestia</taxon>
    </lineage>
</organism>
<accession>A0ABD5L3E4</accession>
<dbReference type="InterPro" id="IPR003959">
    <property type="entry name" value="ATPase_AAA_core"/>
</dbReference>
<name>A0ABD5L3E4_PRIAR</name>
<proteinExistence type="predicted"/>
<sequence length="651" mass="73745">MDYKLSNEFTEVVNSVKNKHLKPLTTEKVLYGIFDCKCEALSLIETINGLNLLKIKSDLKKALNNSQVLASSTEFSGNINLILDALKEKLDEIDSVSFLKQIFSVDCIGKTILERNGVSVNKLIHTKVSKNQTQDKNKFFYDLTELAFKGKLDSAVGREKEISHCMSVLSRRTKNNPLLIGEPGVGKTAIVEELANNVAKGNVSPSLKNKKIVVLEIGKLVSGTKYRGEFEEKLYNFLEDIQTSSNTIIFIDEIHTIMGTGAVEGGIDAGNILKPALARGNIQFIGATTYDEYKLLQADKALERRFQVIKVNEPTIQEMKEMASKIKLTYESFHNKTYKESALNYAIELSDKYIKNRYFPDKFIDVIDQAGVMSLTETITTEDIKKSIELLSGTPLVRSKELQGEVSSHFIPNNLKTIDYKLYELYDQLDSNIYGVKNIYKPLVSVLFENAPFPVIYELVKEIGDKYHTPILNLDLEIFNASELYSQLFDSRTGSISNWLQRNNSSIIFLQNVHSNESQGLLYKILNQGFIIDELGNAVDFSNTFIFAYNHQINNNTSDNFDILFSLEDLSKENHLNLLCDFALNLAINRLNTQEIYLLKKQLINIINENNEGENLSLKKITHFVNYLLHNKQSNSSESLCLENKFLSVNN</sequence>
<dbReference type="Gene3D" id="3.40.50.300">
    <property type="entry name" value="P-loop containing nucleotide triphosphate hydrolases"/>
    <property type="match status" value="2"/>
</dbReference>
<protein>
    <submittedName>
        <fullName evidence="5">AAA family ATPase</fullName>
    </submittedName>
</protein>
<feature type="domain" description="AAA+ ATPase" evidence="4">
    <location>
        <begin position="173"/>
        <end position="312"/>
    </location>
</feature>
<dbReference type="CDD" id="cd00009">
    <property type="entry name" value="AAA"/>
    <property type="match status" value="1"/>
</dbReference>
<dbReference type="InterPro" id="IPR027417">
    <property type="entry name" value="P-loop_NTPase"/>
</dbReference>
<dbReference type="RefSeq" id="WP_345936494.1">
    <property type="nucleotide sequence ID" value="NZ_JBDIVD010000005.1"/>
</dbReference>
<dbReference type="PROSITE" id="PS00870">
    <property type="entry name" value="CLPAB_1"/>
    <property type="match status" value="1"/>
</dbReference>
<dbReference type="Pfam" id="PF17871">
    <property type="entry name" value="AAA_lid_9"/>
    <property type="match status" value="1"/>
</dbReference>
<dbReference type="SMART" id="SM00382">
    <property type="entry name" value="AAA"/>
    <property type="match status" value="1"/>
</dbReference>
<dbReference type="PANTHER" id="PTHR11638:SF175">
    <property type="entry name" value="ATP-DEPENDENT CLP PROTEASE, ATP-BINDING SUBUNIT CLPC"/>
    <property type="match status" value="1"/>
</dbReference>
<dbReference type="Gene3D" id="1.10.8.60">
    <property type="match status" value="1"/>
</dbReference>
<dbReference type="InterPro" id="IPR050130">
    <property type="entry name" value="ClpA_ClpB"/>
</dbReference>
<dbReference type="PANTHER" id="PTHR11638">
    <property type="entry name" value="ATP-DEPENDENT CLP PROTEASE"/>
    <property type="match status" value="1"/>
</dbReference>
<evidence type="ECO:0000256" key="3">
    <source>
        <dbReference type="ARBA" id="ARBA00023186"/>
    </source>
</evidence>
<dbReference type="InterPro" id="IPR018368">
    <property type="entry name" value="ClpA/B_CS1"/>
</dbReference>
<evidence type="ECO:0000313" key="5">
    <source>
        <dbReference type="EMBL" id="MEN3156691.1"/>
    </source>
</evidence>
<dbReference type="Proteomes" id="UP001418804">
    <property type="component" value="Unassembled WGS sequence"/>
</dbReference>